<accession>A0ABZ2CMY4</accession>
<dbReference type="SUPFAM" id="SSF53335">
    <property type="entry name" value="S-adenosyl-L-methionine-dependent methyltransferases"/>
    <property type="match status" value="1"/>
</dbReference>
<evidence type="ECO:0000256" key="10">
    <source>
        <dbReference type="ARBA" id="ARBA00022884"/>
    </source>
</evidence>
<dbReference type="InterPro" id="IPR018314">
    <property type="entry name" value="RsmB/NOL1/NOP2-like_CS"/>
</dbReference>
<evidence type="ECO:0000256" key="3">
    <source>
        <dbReference type="ARBA" id="ARBA00007494"/>
    </source>
</evidence>
<keyword evidence="8 14" id="KW-0808">Transferase</keyword>
<proteinExistence type="inferred from homology"/>
<feature type="active site" description="Nucleophile" evidence="14">
    <location>
        <position position="384"/>
    </location>
</feature>
<gene>
    <name evidence="16" type="primary">rsmB</name>
    <name evidence="16" type="ORF">R4Z09_09090</name>
</gene>
<dbReference type="InterPro" id="IPR054728">
    <property type="entry name" value="RsmB-like_ferredoxin"/>
</dbReference>
<dbReference type="InterPro" id="IPR004573">
    <property type="entry name" value="rRNA_ssu_MeTfrase_B"/>
</dbReference>
<evidence type="ECO:0000256" key="12">
    <source>
        <dbReference type="ARBA" id="ARBA00031088"/>
    </source>
</evidence>
<comment type="similarity">
    <text evidence="3 14">Belongs to the class I-like SAM-binding methyltransferase superfamily. RsmB/NOP family.</text>
</comment>
<dbReference type="SUPFAM" id="SSF48013">
    <property type="entry name" value="NusB-like"/>
    <property type="match status" value="1"/>
</dbReference>
<evidence type="ECO:0000313" key="16">
    <source>
        <dbReference type="EMBL" id="WVX83118.1"/>
    </source>
</evidence>
<protein>
    <recommendedName>
        <fullName evidence="4">16S rRNA (cytosine(967)-C(5))-methyltransferase</fullName>
        <ecNumber evidence="4">2.1.1.176</ecNumber>
    </recommendedName>
    <alternativeName>
        <fullName evidence="11">16S rRNA m5C967 methyltransferase</fullName>
    </alternativeName>
    <alternativeName>
        <fullName evidence="12">rRNA (cytosine-C(5)-)-methyltransferase RsmB</fullName>
    </alternativeName>
</protein>
<feature type="domain" description="SAM-dependent MTase RsmB/NOP-type" evidence="15">
    <location>
        <begin position="172"/>
        <end position="448"/>
    </location>
</feature>
<keyword evidence="7 14" id="KW-0489">Methyltransferase</keyword>
<dbReference type="PANTHER" id="PTHR22807">
    <property type="entry name" value="NOP2 YEAST -RELATED NOL1/NOP2/FMU SUN DOMAIN-CONTAINING"/>
    <property type="match status" value="1"/>
</dbReference>
<comment type="catalytic activity">
    <reaction evidence="13">
        <text>cytidine(967) in 16S rRNA + S-adenosyl-L-methionine = 5-methylcytidine(967) in 16S rRNA + S-adenosyl-L-homocysteine + H(+)</text>
        <dbReference type="Rhea" id="RHEA:42748"/>
        <dbReference type="Rhea" id="RHEA-COMP:10219"/>
        <dbReference type="Rhea" id="RHEA-COMP:10220"/>
        <dbReference type="ChEBI" id="CHEBI:15378"/>
        <dbReference type="ChEBI" id="CHEBI:57856"/>
        <dbReference type="ChEBI" id="CHEBI:59789"/>
        <dbReference type="ChEBI" id="CHEBI:74483"/>
        <dbReference type="ChEBI" id="CHEBI:82748"/>
        <dbReference type="EC" id="2.1.1.176"/>
    </reaction>
</comment>
<keyword evidence="17" id="KW-1185">Reference proteome</keyword>
<dbReference type="CDD" id="cd02440">
    <property type="entry name" value="AdoMet_MTases"/>
    <property type="match status" value="1"/>
</dbReference>
<feature type="binding site" evidence="14">
    <location>
        <begin position="261"/>
        <end position="267"/>
    </location>
    <ligand>
        <name>S-adenosyl-L-methionine</name>
        <dbReference type="ChEBI" id="CHEBI:59789"/>
    </ligand>
</feature>
<sequence length="449" mass="51158">MKNKQKNVREAVLEILELIEKNQSYSNLLLNHAIKKNELDPKDIGLLTELTYGTLQRKMTLDFFLSPFLMKNKKLENWVRQLLRMTVYQMVYLDKIPDRAAIFEAVEIAKKRGHKGISSLVNGVLRSIQREGLPSFEAIDDPIERLAVSTSHPLWLVKRWVRQFGYEETKEMCELNLTAPVMTGRVNTTKISREKCLALLEEEGFSVEASTVVPEAILCYKGNLANSNVFKQGFITIQDESSMLVALSLGVNENQHVLDACAAPGGKTTHIAEKLNRTGEVISLDLHEHKVKLIRENAARLGLSNIKAETLDSRHVQDHFEKESFDRILLDAPCSGLGVLRRKPDIKYTKKEEDVFQLQKIQKTLLDSVSPLLKKGGILVYSTCTIDQEENHQVVEAFLKQHPEFERDDSVRDRMPDPIRPIVKNGEMQILPQHMNSDGFYIACLRKKV</sequence>
<evidence type="ECO:0000256" key="1">
    <source>
        <dbReference type="ARBA" id="ARBA00002724"/>
    </source>
</evidence>
<dbReference type="Proteomes" id="UP001357223">
    <property type="component" value="Chromosome"/>
</dbReference>
<dbReference type="PROSITE" id="PS01153">
    <property type="entry name" value="NOL1_NOP2_SUN"/>
    <property type="match status" value="1"/>
</dbReference>
<comment type="function">
    <text evidence="1">Specifically methylates the cytosine at position 967 (m5C967) of 16S rRNA.</text>
</comment>
<dbReference type="InterPro" id="IPR049560">
    <property type="entry name" value="MeTrfase_RsmB-F_NOP2_cat"/>
</dbReference>
<evidence type="ECO:0000256" key="9">
    <source>
        <dbReference type="ARBA" id="ARBA00022691"/>
    </source>
</evidence>
<dbReference type="Pfam" id="PF22458">
    <property type="entry name" value="RsmF-B_ferredox"/>
    <property type="match status" value="1"/>
</dbReference>
<evidence type="ECO:0000313" key="17">
    <source>
        <dbReference type="Proteomes" id="UP001357223"/>
    </source>
</evidence>
<evidence type="ECO:0000256" key="5">
    <source>
        <dbReference type="ARBA" id="ARBA00022490"/>
    </source>
</evidence>
<dbReference type="InterPro" id="IPR035926">
    <property type="entry name" value="NusB-like_sf"/>
</dbReference>
<name>A0ABZ2CMY4_9BACI</name>
<evidence type="ECO:0000256" key="4">
    <source>
        <dbReference type="ARBA" id="ARBA00012140"/>
    </source>
</evidence>
<feature type="binding site" evidence="14">
    <location>
        <position position="285"/>
    </location>
    <ligand>
        <name>S-adenosyl-L-methionine</name>
        <dbReference type="ChEBI" id="CHEBI:59789"/>
    </ligand>
</feature>
<evidence type="ECO:0000256" key="11">
    <source>
        <dbReference type="ARBA" id="ARBA00030399"/>
    </source>
</evidence>
<dbReference type="InterPro" id="IPR001678">
    <property type="entry name" value="MeTrfase_RsmB-F_NOP2_dom"/>
</dbReference>
<dbReference type="Pfam" id="PF01029">
    <property type="entry name" value="NusB"/>
    <property type="match status" value="1"/>
</dbReference>
<dbReference type="InterPro" id="IPR006027">
    <property type="entry name" value="NusB_RsmB_TIM44"/>
</dbReference>
<keyword evidence="10 14" id="KW-0694">RNA-binding</keyword>
<dbReference type="EC" id="2.1.1.176" evidence="4"/>
<keyword evidence="9 14" id="KW-0949">S-adenosyl-L-methionine</keyword>
<evidence type="ECO:0000256" key="14">
    <source>
        <dbReference type="PROSITE-ProRule" id="PRU01023"/>
    </source>
</evidence>
<dbReference type="InterPro" id="IPR029063">
    <property type="entry name" value="SAM-dependent_MTases_sf"/>
</dbReference>
<evidence type="ECO:0000259" key="15">
    <source>
        <dbReference type="PROSITE" id="PS51686"/>
    </source>
</evidence>
<dbReference type="Gene3D" id="1.10.940.10">
    <property type="entry name" value="NusB-like"/>
    <property type="match status" value="1"/>
</dbReference>
<dbReference type="Gene3D" id="3.40.50.150">
    <property type="entry name" value="Vaccinia Virus protein VP39"/>
    <property type="match status" value="1"/>
</dbReference>
<keyword evidence="6" id="KW-0698">rRNA processing</keyword>
<dbReference type="NCBIfam" id="NF011494">
    <property type="entry name" value="PRK14902.1"/>
    <property type="match status" value="1"/>
</dbReference>
<dbReference type="InterPro" id="IPR023267">
    <property type="entry name" value="RCMT"/>
</dbReference>
<organism evidence="16 17">
    <name type="scientific">Niallia oryzisoli</name>
    <dbReference type="NCBI Taxonomy" id="1737571"/>
    <lineage>
        <taxon>Bacteria</taxon>
        <taxon>Bacillati</taxon>
        <taxon>Bacillota</taxon>
        <taxon>Bacilli</taxon>
        <taxon>Bacillales</taxon>
        <taxon>Bacillaceae</taxon>
        <taxon>Niallia</taxon>
    </lineage>
</organism>
<dbReference type="Gene3D" id="3.30.70.1170">
    <property type="entry name" value="Sun protein, domain 3"/>
    <property type="match status" value="1"/>
</dbReference>
<feature type="binding site" evidence="14">
    <location>
        <position position="331"/>
    </location>
    <ligand>
        <name>S-adenosyl-L-methionine</name>
        <dbReference type="ChEBI" id="CHEBI:59789"/>
    </ligand>
</feature>
<dbReference type="NCBIfam" id="TIGR00563">
    <property type="entry name" value="rsmB"/>
    <property type="match status" value="1"/>
</dbReference>
<dbReference type="EMBL" id="CP137640">
    <property type="protein sequence ID" value="WVX83118.1"/>
    <property type="molecule type" value="Genomic_DNA"/>
</dbReference>
<dbReference type="PRINTS" id="PR02008">
    <property type="entry name" value="RCMTFAMILY"/>
</dbReference>
<dbReference type="Pfam" id="PF01189">
    <property type="entry name" value="Methyltr_RsmB-F"/>
    <property type="match status" value="1"/>
</dbReference>
<evidence type="ECO:0000256" key="6">
    <source>
        <dbReference type="ARBA" id="ARBA00022552"/>
    </source>
</evidence>
<reference evidence="16 17" key="1">
    <citation type="submission" date="2023-10" db="EMBL/GenBank/DDBJ databases">
        <title>Niallia locisalis sp.nov. isolated from a salt pond sample.</title>
        <authorList>
            <person name="Li X.-J."/>
            <person name="Dong L."/>
        </authorList>
    </citation>
    <scope>NUCLEOTIDE SEQUENCE [LARGE SCALE GENOMIC DNA]</scope>
    <source>
        <strain evidence="16 17">DSM 29761</strain>
    </source>
</reference>
<evidence type="ECO:0000256" key="13">
    <source>
        <dbReference type="ARBA" id="ARBA00047283"/>
    </source>
</evidence>
<comment type="subcellular location">
    <subcellularLocation>
        <location evidence="2">Cytoplasm</location>
    </subcellularLocation>
</comment>
<keyword evidence="5" id="KW-0963">Cytoplasm</keyword>
<dbReference type="PROSITE" id="PS51686">
    <property type="entry name" value="SAM_MT_RSMB_NOP"/>
    <property type="match status" value="1"/>
</dbReference>
<dbReference type="RefSeq" id="WP_338452007.1">
    <property type="nucleotide sequence ID" value="NZ_CP137640.1"/>
</dbReference>
<dbReference type="GO" id="GO:0008168">
    <property type="term" value="F:methyltransferase activity"/>
    <property type="evidence" value="ECO:0007669"/>
    <property type="project" value="UniProtKB-KW"/>
</dbReference>
<evidence type="ECO:0000256" key="8">
    <source>
        <dbReference type="ARBA" id="ARBA00022679"/>
    </source>
</evidence>
<feature type="binding site" evidence="14">
    <location>
        <position position="312"/>
    </location>
    <ligand>
        <name>S-adenosyl-L-methionine</name>
        <dbReference type="ChEBI" id="CHEBI:59789"/>
    </ligand>
</feature>
<dbReference type="GO" id="GO:0032259">
    <property type="term" value="P:methylation"/>
    <property type="evidence" value="ECO:0007669"/>
    <property type="project" value="UniProtKB-KW"/>
</dbReference>
<evidence type="ECO:0000256" key="2">
    <source>
        <dbReference type="ARBA" id="ARBA00004496"/>
    </source>
</evidence>
<dbReference type="PANTHER" id="PTHR22807:SF53">
    <property type="entry name" value="RIBOSOMAL RNA SMALL SUBUNIT METHYLTRANSFERASE B-RELATED"/>
    <property type="match status" value="1"/>
</dbReference>
<evidence type="ECO:0000256" key="7">
    <source>
        <dbReference type="ARBA" id="ARBA00022603"/>
    </source>
</evidence>